<evidence type="ECO:0000256" key="1">
    <source>
        <dbReference type="ARBA" id="ARBA00023015"/>
    </source>
</evidence>
<gene>
    <name evidence="4" type="ORF">A3F94_00025</name>
</gene>
<keyword evidence="2" id="KW-0804">Transcription</keyword>
<reference evidence="4 5" key="1">
    <citation type="journal article" date="2016" name="Nat. Commun.">
        <title>Thousands of microbial genomes shed light on interconnected biogeochemical processes in an aquifer system.</title>
        <authorList>
            <person name="Anantharaman K."/>
            <person name="Brown C.T."/>
            <person name="Hug L.A."/>
            <person name="Sharon I."/>
            <person name="Castelle C.J."/>
            <person name="Probst A.J."/>
            <person name="Thomas B.C."/>
            <person name="Singh A."/>
            <person name="Wilkins M.J."/>
            <person name="Karaoz U."/>
            <person name="Brodie E.L."/>
            <person name="Williams K.H."/>
            <person name="Hubbard S.S."/>
            <person name="Banfield J.F."/>
        </authorList>
    </citation>
    <scope>NUCLEOTIDE SEQUENCE [LARGE SCALE GENOMIC DNA]</scope>
</reference>
<feature type="domain" description="HTH deoR-type" evidence="3">
    <location>
        <begin position="138"/>
        <end position="193"/>
    </location>
</feature>
<evidence type="ECO:0000256" key="2">
    <source>
        <dbReference type="ARBA" id="ARBA00023163"/>
    </source>
</evidence>
<organism evidence="4 5">
    <name type="scientific">Candidatus Spechtbacteria bacterium RIFCSPLOWO2_12_FULL_38_22</name>
    <dbReference type="NCBI Taxonomy" id="1802165"/>
    <lineage>
        <taxon>Bacteria</taxon>
        <taxon>Candidatus Spechtiibacteriota</taxon>
    </lineage>
</organism>
<dbReference type="InterPro" id="IPR036388">
    <property type="entry name" value="WH-like_DNA-bd_sf"/>
</dbReference>
<proteinExistence type="predicted"/>
<dbReference type="InterPro" id="IPR036390">
    <property type="entry name" value="WH_DNA-bd_sf"/>
</dbReference>
<protein>
    <recommendedName>
        <fullName evidence="3">HTH deoR-type domain-containing protein</fullName>
    </recommendedName>
</protein>
<dbReference type="SMART" id="SM00420">
    <property type="entry name" value="HTH_DEOR"/>
    <property type="match status" value="1"/>
</dbReference>
<evidence type="ECO:0000313" key="5">
    <source>
        <dbReference type="Proteomes" id="UP000176770"/>
    </source>
</evidence>
<dbReference type="STRING" id="1802165.A3F94_00025"/>
<dbReference type="SUPFAM" id="SSF46785">
    <property type="entry name" value="Winged helix' DNA-binding domain"/>
    <property type="match status" value="1"/>
</dbReference>
<dbReference type="GO" id="GO:0003700">
    <property type="term" value="F:DNA-binding transcription factor activity"/>
    <property type="evidence" value="ECO:0007669"/>
    <property type="project" value="InterPro"/>
</dbReference>
<dbReference type="AlphaFoldDB" id="A0A1G2HGV2"/>
<dbReference type="Proteomes" id="UP000176770">
    <property type="component" value="Unassembled WGS sequence"/>
</dbReference>
<name>A0A1G2HGV2_9BACT</name>
<comment type="caution">
    <text evidence="4">The sequence shown here is derived from an EMBL/GenBank/DDBJ whole genome shotgun (WGS) entry which is preliminary data.</text>
</comment>
<evidence type="ECO:0000259" key="3">
    <source>
        <dbReference type="SMART" id="SM00420"/>
    </source>
</evidence>
<keyword evidence="1" id="KW-0805">Transcription regulation</keyword>
<evidence type="ECO:0000313" key="4">
    <source>
        <dbReference type="EMBL" id="OGZ61609.1"/>
    </source>
</evidence>
<accession>A0A1G2HGV2</accession>
<dbReference type="EMBL" id="MHOK01000020">
    <property type="protein sequence ID" value="OGZ61609.1"/>
    <property type="molecule type" value="Genomic_DNA"/>
</dbReference>
<dbReference type="InterPro" id="IPR001034">
    <property type="entry name" value="DeoR_HTH"/>
</dbReference>
<sequence length="196" mass="22603">MSENNENDLNGRRRNLNVLVSAIYRVTERFPTDEILRSRLREQALNILNHAEHAYFGDEEHFNKFVASVRTLVNYCELAEQQNWVDRKNFMILKNSFFNFLNTFAFQPSPQPVAKNPAKFSLPSRNESKVDSDKFTGRQNNILNHIRQNSNSHVAELASMFPDVSQRTIRRDLDGLITAGLIIKKGKTNGTVYESI</sequence>
<dbReference type="Pfam" id="PF08220">
    <property type="entry name" value="HTH_DeoR"/>
    <property type="match status" value="1"/>
</dbReference>
<dbReference type="Gene3D" id="1.10.10.10">
    <property type="entry name" value="Winged helix-like DNA-binding domain superfamily/Winged helix DNA-binding domain"/>
    <property type="match status" value="1"/>
</dbReference>